<dbReference type="PANTHER" id="PTHR43884:SF40">
    <property type="entry name" value="ACYL-COA DEHYDROGENASE"/>
    <property type="match status" value="1"/>
</dbReference>
<dbReference type="SUPFAM" id="SSF47203">
    <property type="entry name" value="Acyl-CoA dehydrogenase C-terminal domain-like"/>
    <property type="match status" value="1"/>
</dbReference>
<evidence type="ECO:0000256" key="4">
    <source>
        <dbReference type="ARBA" id="ARBA00022827"/>
    </source>
</evidence>
<evidence type="ECO:0000259" key="7">
    <source>
        <dbReference type="Pfam" id="PF00441"/>
    </source>
</evidence>
<sequence length="385" mass="41748">MSLSYTEDQRMVAEGVRAFVEAELRPYEAMIEKADAVPPELFAEIKAKAIASGYYAMNMPEDLGGGGLGQSLRAVAEVEFGRTTRALSVICNRPAPILKNCTGEQIETYLKPVISGERWECFGLTEPGAGSDARQIATKAVRDGGDYIINGEKIFITMAMVADFIILFAVTGVDDTPKGPQKRITCFLVDKNLPGITVSPLELLGNRGFKSCSIALQDVQVPAANILGEEGGGFAIAKNWIFSGRVMLAANMVGLAERAMQIAATYANTRRAFGKTIGAFQGTSFKLADMAVDIQATRLLVLDGAAKLEAGTLSQREASIVNLFGSEMAGRVTDNALQILGGMGVSKEWPIERMWRDVRVERIWEGTSEIHRDIIARDILREFPA</sequence>
<evidence type="ECO:0000259" key="8">
    <source>
        <dbReference type="Pfam" id="PF02770"/>
    </source>
</evidence>
<evidence type="ECO:0000256" key="2">
    <source>
        <dbReference type="ARBA" id="ARBA00009347"/>
    </source>
</evidence>
<dbReference type="FunFam" id="1.20.140.10:FF:000001">
    <property type="entry name" value="Acyl-CoA dehydrogenase"/>
    <property type="match status" value="1"/>
</dbReference>
<dbReference type="SUPFAM" id="SSF56645">
    <property type="entry name" value="Acyl-CoA dehydrogenase NM domain-like"/>
    <property type="match status" value="1"/>
</dbReference>
<evidence type="ECO:0000313" key="11">
    <source>
        <dbReference type="Proteomes" id="UP000076128"/>
    </source>
</evidence>
<dbReference type="AlphaFoldDB" id="A0A159Z537"/>
<keyword evidence="3 6" id="KW-0285">Flavoprotein</keyword>
<dbReference type="InterPro" id="IPR036250">
    <property type="entry name" value="AcylCo_DH-like_C"/>
</dbReference>
<dbReference type="RefSeq" id="WP_066814538.1">
    <property type="nucleotide sequence ID" value="NZ_CP012661.1"/>
</dbReference>
<evidence type="ECO:0000259" key="9">
    <source>
        <dbReference type="Pfam" id="PF02771"/>
    </source>
</evidence>
<dbReference type="Gene3D" id="2.40.110.10">
    <property type="entry name" value="Butyryl-CoA Dehydrogenase, subunit A, domain 2"/>
    <property type="match status" value="1"/>
</dbReference>
<feature type="domain" description="Acyl-CoA oxidase/dehydrogenase middle" evidence="8">
    <location>
        <begin position="121"/>
        <end position="219"/>
    </location>
</feature>
<evidence type="ECO:0000313" key="10">
    <source>
        <dbReference type="EMBL" id="AMY70325.1"/>
    </source>
</evidence>
<dbReference type="InterPro" id="IPR046373">
    <property type="entry name" value="Acyl-CoA_Oxase/DH_mid-dom_sf"/>
</dbReference>
<dbReference type="InterPro" id="IPR037069">
    <property type="entry name" value="AcylCoA_DH/ox_N_sf"/>
</dbReference>
<dbReference type="InterPro" id="IPR013786">
    <property type="entry name" value="AcylCoA_DH/ox_N"/>
</dbReference>
<feature type="domain" description="Acyl-CoA dehydrogenase/oxidase N-terminal" evidence="9">
    <location>
        <begin position="6"/>
        <end position="117"/>
    </location>
</feature>
<comment type="cofactor">
    <cofactor evidence="1 6">
        <name>FAD</name>
        <dbReference type="ChEBI" id="CHEBI:57692"/>
    </cofactor>
</comment>
<dbReference type="InterPro" id="IPR006091">
    <property type="entry name" value="Acyl-CoA_Oxase/DH_mid-dom"/>
</dbReference>
<dbReference type="InterPro" id="IPR009100">
    <property type="entry name" value="AcylCoA_DH/oxidase_NM_dom_sf"/>
</dbReference>
<keyword evidence="4 6" id="KW-0274">FAD</keyword>
<protein>
    <submittedName>
        <fullName evidence="10">Acyl-CoA dehydrogenase</fullName>
    </submittedName>
</protein>
<gene>
    <name evidence="10" type="ORF">AKL17_3092</name>
</gene>
<comment type="similarity">
    <text evidence="2 6">Belongs to the acyl-CoA dehydrogenase family.</text>
</comment>
<dbReference type="Proteomes" id="UP000076128">
    <property type="component" value="Chromosome"/>
</dbReference>
<dbReference type="Pfam" id="PF00441">
    <property type="entry name" value="Acyl-CoA_dh_1"/>
    <property type="match status" value="1"/>
</dbReference>
<proteinExistence type="inferred from homology"/>
<dbReference type="PANTHER" id="PTHR43884">
    <property type="entry name" value="ACYL-COA DEHYDROGENASE"/>
    <property type="match status" value="1"/>
</dbReference>
<dbReference type="EMBL" id="CP012661">
    <property type="protein sequence ID" value="AMY70325.1"/>
    <property type="molecule type" value="Genomic_DNA"/>
</dbReference>
<reference evidence="10 11" key="1">
    <citation type="submission" date="2015-09" db="EMBL/GenBank/DDBJ databases">
        <title>Complete genome sequence of Defluviimonas alba cai42t isolated from an oilfield in Xinjiang.</title>
        <authorList>
            <person name="Geng S."/>
            <person name="Pan X."/>
            <person name="Wu X."/>
        </authorList>
    </citation>
    <scope>NUCLEOTIDE SEQUENCE [LARGE SCALE GENOMIC DNA]</scope>
    <source>
        <strain evidence="11">cai42</strain>
    </source>
</reference>
<organism evidence="10 11">
    <name type="scientific">Frigidibacter mobilis</name>
    <dbReference type="NCBI Taxonomy" id="1335048"/>
    <lineage>
        <taxon>Bacteria</taxon>
        <taxon>Pseudomonadati</taxon>
        <taxon>Pseudomonadota</taxon>
        <taxon>Alphaproteobacteria</taxon>
        <taxon>Rhodobacterales</taxon>
        <taxon>Paracoccaceae</taxon>
        <taxon>Frigidibacter</taxon>
    </lineage>
</organism>
<dbReference type="KEGG" id="daa:AKL17_3092"/>
<dbReference type="Gene3D" id="1.10.540.10">
    <property type="entry name" value="Acyl-CoA dehydrogenase/oxidase, N-terminal domain"/>
    <property type="match status" value="1"/>
</dbReference>
<dbReference type="PROSITE" id="PS00073">
    <property type="entry name" value="ACYL_COA_DH_2"/>
    <property type="match status" value="1"/>
</dbReference>
<dbReference type="InterPro" id="IPR009075">
    <property type="entry name" value="AcylCo_DH/oxidase_C"/>
</dbReference>
<dbReference type="GO" id="GO:0003995">
    <property type="term" value="F:acyl-CoA dehydrogenase activity"/>
    <property type="evidence" value="ECO:0007669"/>
    <property type="project" value="InterPro"/>
</dbReference>
<keyword evidence="11" id="KW-1185">Reference proteome</keyword>
<dbReference type="GO" id="GO:0050660">
    <property type="term" value="F:flavin adenine dinucleotide binding"/>
    <property type="evidence" value="ECO:0007669"/>
    <property type="project" value="InterPro"/>
</dbReference>
<dbReference type="STRING" id="1335048.AKL17_3092"/>
<dbReference type="InterPro" id="IPR006089">
    <property type="entry name" value="Acyl-CoA_DH_CS"/>
</dbReference>
<dbReference type="OrthoDB" id="9775090at2"/>
<evidence type="ECO:0000256" key="6">
    <source>
        <dbReference type="RuleBase" id="RU362125"/>
    </source>
</evidence>
<name>A0A159Z537_9RHOB</name>
<dbReference type="Pfam" id="PF02771">
    <property type="entry name" value="Acyl-CoA_dh_N"/>
    <property type="match status" value="1"/>
</dbReference>
<dbReference type="Gene3D" id="1.20.140.10">
    <property type="entry name" value="Butyryl-CoA Dehydrogenase, subunit A, domain 3"/>
    <property type="match status" value="1"/>
</dbReference>
<evidence type="ECO:0000256" key="1">
    <source>
        <dbReference type="ARBA" id="ARBA00001974"/>
    </source>
</evidence>
<dbReference type="FunFam" id="2.40.110.10:FF:000002">
    <property type="entry name" value="Acyl-CoA dehydrogenase fadE12"/>
    <property type="match status" value="1"/>
</dbReference>
<evidence type="ECO:0000256" key="5">
    <source>
        <dbReference type="ARBA" id="ARBA00023002"/>
    </source>
</evidence>
<keyword evidence="5 6" id="KW-0560">Oxidoreductase</keyword>
<dbReference type="Pfam" id="PF02770">
    <property type="entry name" value="Acyl-CoA_dh_M"/>
    <property type="match status" value="1"/>
</dbReference>
<evidence type="ECO:0000256" key="3">
    <source>
        <dbReference type="ARBA" id="ARBA00022630"/>
    </source>
</evidence>
<accession>A0A159Z537</accession>
<feature type="domain" description="Acyl-CoA dehydrogenase/oxidase C-terminal" evidence="7">
    <location>
        <begin position="231"/>
        <end position="379"/>
    </location>
</feature>